<keyword evidence="9 11" id="KW-0472">Membrane</keyword>
<dbReference type="PANTHER" id="PTHR30093:SF45">
    <property type="entry name" value="TYPE II SECRETION SYSTEM CORE PROTEIN G"/>
    <property type="match status" value="1"/>
</dbReference>
<keyword evidence="8 11" id="KW-1133">Transmembrane helix</keyword>
<evidence type="ECO:0000256" key="9">
    <source>
        <dbReference type="ARBA" id="ARBA00023136"/>
    </source>
</evidence>
<dbReference type="EMBL" id="JBHRSV010000002">
    <property type="protein sequence ID" value="MFC2925374.1"/>
    <property type="molecule type" value="Genomic_DNA"/>
</dbReference>
<evidence type="ECO:0000256" key="10">
    <source>
        <dbReference type="SAM" id="MobiDB-lite"/>
    </source>
</evidence>
<evidence type="ECO:0000256" key="7">
    <source>
        <dbReference type="ARBA" id="ARBA00022692"/>
    </source>
</evidence>
<dbReference type="InterPro" id="IPR045584">
    <property type="entry name" value="Pilin-like"/>
</dbReference>
<evidence type="ECO:0000256" key="11">
    <source>
        <dbReference type="SAM" id="Phobius"/>
    </source>
</evidence>
<gene>
    <name evidence="13" type="primary">gspG</name>
    <name evidence="13" type="ORF">ACFOOR_04570</name>
</gene>
<dbReference type="PRINTS" id="PR00813">
    <property type="entry name" value="BCTERIALGSPG"/>
</dbReference>
<keyword evidence="4" id="KW-1003">Cell membrane</keyword>
<evidence type="ECO:0000256" key="1">
    <source>
        <dbReference type="ARBA" id="ARBA00004377"/>
    </source>
</evidence>
<dbReference type="InterPro" id="IPR013545">
    <property type="entry name" value="T2SS_protein-GspG_C"/>
</dbReference>
<name>A0ABV6ZVJ0_9PROT</name>
<dbReference type="Proteomes" id="UP001595379">
    <property type="component" value="Unassembled WGS sequence"/>
</dbReference>
<evidence type="ECO:0000256" key="8">
    <source>
        <dbReference type="ARBA" id="ARBA00022989"/>
    </source>
</evidence>
<dbReference type="Pfam" id="PF08334">
    <property type="entry name" value="T2SSG"/>
    <property type="match status" value="1"/>
</dbReference>
<keyword evidence="14" id="KW-1185">Reference proteome</keyword>
<comment type="similarity">
    <text evidence="2">Belongs to the GSP G family.</text>
</comment>
<dbReference type="Gene3D" id="3.30.700.10">
    <property type="entry name" value="Glycoprotein, Type 4 Pilin"/>
    <property type="match status" value="1"/>
</dbReference>
<dbReference type="RefSeq" id="WP_343165001.1">
    <property type="nucleotide sequence ID" value="NZ_JBHRSV010000002.1"/>
</dbReference>
<dbReference type="InterPro" id="IPR010054">
    <property type="entry name" value="Type2_sec_GspG"/>
</dbReference>
<keyword evidence="7 11" id="KW-0812">Transmembrane</keyword>
<evidence type="ECO:0000256" key="4">
    <source>
        <dbReference type="ARBA" id="ARBA00022475"/>
    </source>
</evidence>
<protein>
    <recommendedName>
        <fullName evidence="3">Type II secretion system core protein G</fullName>
    </recommendedName>
</protein>
<organism evidence="13 14">
    <name type="scientific">Hyphobacterium vulgare</name>
    <dbReference type="NCBI Taxonomy" id="1736751"/>
    <lineage>
        <taxon>Bacteria</taxon>
        <taxon>Pseudomonadati</taxon>
        <taxon>Pseudomonadota</taxon>
        <taxon>Alphaproteobacteria</taxon>
        <taxon>Maricaulales</taxon>
        <taxon>Maricaulaceae</taxon>
        <taxon>Hyphobacterium</taxon>
    </lineage>
</organism>
<feature type="region of interest" description="Disordered" evidence="10">
    <location>
        <begin position="125"/>
        <end position="144"/>
    </location>
</feature>
<comment type="subcellular location">
    <subcellularLocation>
        <location evidence="1">Cell inner membrane</location>
        <topology evidence="1">Single-pass membrane protein</topology>
    </subcellularLocation>
</comment>
<dbReference type="NCBIfam" id="TIGR01710">
    <property type="entry name" value="typeII_sec_gspG"/>
    <property type="match status" value="1"/>
</dbReference>
<evidence type="ECO:0000256" key="3">
    <source>
        <dbReference type="ARBA" id="ARBA00020042"/>
    </source>
</evidence>
<dbReference type="NCBIfam" id="TIGR02532">
    <property type="entry name" value="IV_pilin_GFxxxE"/>
    <property type="match status" value="1"/>
</dbReference>
<dbReference type="Pfam" id="PF07963">
    <property type="entry name" value="N_methyl"/>
    <property type="match status" value="1"/>
</dbReference>
<dbReference type="SUPFAM" id="SSF54523">
    <property type="entry name" value="Pili subunits"/>
    <property type="match status" value="1"/>
</dbReference>
<feature type="transmembrane region" description="Helical" evidence="11">
    <location>
        <begin position="12"/>
        <end position="37"/>
    </location>
</feature>
<dbReference type="InterPro" id="IPR000983">
    <property type="entry name" value="Bac_GSPG_pilin"/>
</dbReference>
<evidence type="ECO:0000256" key="2">
    <source>
        <dbReference type="ARBA" id="ARBA00009984"/>
    </source>
</evidence>
<dbReference type="InterPro" id="IPR012902">
    <property type="entry name" value="N_methyl_site"/>
</dbReference>
<feature type="domain" description="Type II secretion system protein GspG C-terminal" evidence="12">
    <location>
        <begin position="36"/>
        <end position="141"/>
    </location>
</feature>
<accession>A0ABV6ZVJ0</accession>
<evidence type="ECO:0000313" key="14">
    <source>
        <dbReference type="Proteomes" id="UP001595379"/>
    </source>
</evidence>
<evidence type="ECO:0000256" key="6">
    <source>
        <dbReference type="ARBA" id="ARBA00022519"/>
    </source>
</evidence>
<evidence type="ECO:0000256" key="5">
    <source>
        <dbReference type="ARBA" id="ARBA00022481"/>
    </source>
</evidence>
<dbReference type="PANTHER" id="PTHR30093">
    <property type="entry name" value="GENERAL SECRETION PATHWAY PROTEIN G"/>
    <property type="match status" value="1"/>
</dbReference>
<keyword evidence="6" id="KW-0997">Cell inner membrane</keyword>
<keyword evidence="5" id="KW-0488">Methylation</keyword>
<evidence type="ECO:0000313" key="13">
    <source>
        <dbReference type="EMBL" id="MFC2925374.1"/>
    </source>
</evidence>
<sequence length="144" mass="15356">MDQTTDRSRRAGYTLAELLVVMVILGLLAAIATPIVLNQLGSARHQTAQTQVENFATALSYYRLNVGQFPDASQGLSALVSQPAGAAGWNGPYLDARNGVPTDPWGEAFIYEVVGPGQVVIRSLGRDKQEGGEGQDADIVRTVQ</sequence>
<reference evidence="14" key="1">
    <citation type="journal article" date="2019" name="Int. J. Syst. Evol. Microbiol.">
        <title>The Global Catalogue of Microorganisms (GCM) 10K type strain sequencing project: providing services to taxonomists for standard genome sequencing and annotation.</title>
        <authorList>
            <consortium name="The Broad Institute Genomics Platform"/>
            <consortium name="The Broad Institute Genome Sequencing Center for Infectious Disease"/>
            <person name="Wu L."/>
            <person name="Ma J."/>
        </authorList>
    </citation>
    <scope>NUCLEOTIDE SEQUENCE [LARGE SCALE GENOMIC DNA]</scope>
    <source>
        <strain evidence="14">KCTC 52487</strain>
    </source>
</reference>
<proteinExistence type="inferred from homology"/>
<evidence type="ECO:0000259" key="12">
    <source>
        <dbReference type="Pfam" id="PF08334"/>
    </source>
</evidence>
<comment type="caution">
    <text evidence="13">The sequence shown here is derived from an EMBL/GenBank/DDBJ whole genome shotgun (WGS) entry which is preliminary data.</text>
</comment>